<dbReference type="EMBL" id="KN818223">
    <property type="protein sequence ID" value="KIL70630.1"/>
    <property type="molecule type" value="Genomic_DNA"/>
</dbReference>
<keyword evidence="2" id="KW-1185">Reference proteome</keyword>
<gene>
    <name evidence="1" type="ORF">M378DRAFT_155569</name>
</gene>
<reference evidence="1 2" key="1">
    <citation type="submission" date="2014-04" db="EMBL/GenBank/DDBJ databases">
        <title>Evolutionary Origins and Diversification of the Mycorrhizal Mutualists.</title>
        <authorList>
            <consortium name="DOE Joint Genome Institute"/>
            <consortium name="Mycorrhizal Genomics Consortium"/>
            <person name="Kohler A."/>
            <person name="Kuo A."/>
            <person name="Nagy L.G."/>
            <person name="Floudas D."/>
            <person name="Copeland A."/>
            <person name="Barry K.W."/>
            <person name="Cichocki N."/>
            <person name="Veneault-Fourrey C."/>
            <person name="LaButti K."/>
            <person name="Lindquist E.A."/>
            <person name="Lipzen A."/>
            <person name="Lundell T."/>
            <person name="Morin E."/>
            <person name="Murat C."/>
            <person name="Riley R."/>
            <person name="Ohm R."/>
            <person name="Sun H."/>
            <person name="Tunlid A."/>
            <person name="Henrissat B."/>
            <person name="Grigoriev I.V."/>
            <person name="Hibbett D.S."/>
            <person name="Martin F."/>
        </authorList>
    </citation>
    <scope>NUCLEOTIDE SEQUENCE [LARGE SCALE GENOMIC DNA]</scope>
    <source>
        <strain evidence="1 2">Koide BX008</strain>
    </source>
</reference>
<dbReference type="InParanoid" id="A0A0C2T428"/>
<accession>A0A0C2T428</accession>
<evidence type="ECO:0000313" key="2">
    <source>
        <dbReference type="Proteomes" id="UP000054549"/>
    </source>
</evidence>
<proteinExistence type="predicted"/>
<organism evidence="1 2">
    <name type="scientific">Amanita muscaria (strain Koide BX008)</name>
    <dbReference type="NCBI Taxonomy" id="946122"/>
    <lineage>
        <taxon>Eukaryota</taxon>
        <taxon>Fungi</taxon>
        <taxon>Dikarya</taxon>
        <taxon>Basidiomycota</taxon>
        <taxon>Agaricomycotina</taxon>
        <taxon>Agaricomycetes</taxon>
        <taxon>Agaricomycetidae</taxon>
        <taxon>Agaricales</taxon>
        <taxon>Pluteineae</taxon>
        <taxon>Amanitaceae</taxon>
        <taxon>Amanita</taxon>
    </lineage>
</organism>
<name>A0A0C2T428_AMAMK</name>
<dbReference type="Proteomes" id="UP000054549">
    <property type="component" value="Unassembled WGS sequence"/>
</dbReference>
<protein>
    <submittedName>
        <fullName evidence="1">Uncharacterized protein</fullName>
    </submittedName>
</protein>
<evidence type="ECO:0000313" key="1">
    <source>
        <dbReference type="EMBL" id="KIL70630.1"/>
    </source>
</evidence>
<dbReference type="AlphaFoldDB" id="A0A0C2T428"/>
<dbReference type="HOGENOM" id="CLU_2637560_0_0_1"/>
<sequence length="77" mass="8548">MVIIFARNAFRSSRIAFLRSASSNATKKSKKCFNDLPDAFTLPDGTTAPPLAQWQSLNAPVASSRSISLHWTNYNFI</sequence>